<dbReference type="Gene3D" id="2.130.10.10">
    <property type="entry name" value="YVTN repeat-like/Quinoprotein amine dehydrogenase"/>
    <property type="match status" value="2"/>
</dbReference>
<dbReference type="PANTHER" id="PTHR22844">
    <property type="entry name" value="F-BOX AND WD40 DOMAIN PROTEIN"/>
    <property type="match status" value="1"/>
</dbReference>
<dbReference type="Pfam" id="PF00400">
    <property type="entry name" value="WD40"/>
    <property type="match status" value="5"/>
</dbReference>
<dbReference type="InterPro" id="IPR045182">
    <property type="entry name" value="JINGUBANG-like"/>
</dbReference>
<keyword evidence="1 3" id="KW-0853">WD repeat</keyword>
<keyword evidence="6" id="KW-1185">Reference proteome</keyword>
<proteinExistence type="predicted"/>
<name>A0A9Q1JWS4_9CARY</name>
<dbReference type="Proteomes" id="UP001153076">
    <property type="component" value="Unassembled WGS sequence"/>
</dbReference>
<evidence type="ECO:0000256" key="4">
    <source>
        <dbReference type="SAM" id="MobiDB-lite"/>
    </source>
</evidence>
<protein>
    <submittedName>
        <fullName evidence="5">Uncharacterized protein</fullName>
    </submittedName>
</protein>
<feature type="repeat" description="WD" evidence="3">
    <location>
        <begin position="281"/>
        <end position="312"/>
    </location>
</feature>
<accession>A0A9Q1JWS4</accession>
<evidence type="ECO:0000313" key="6">
    <source>
        <dbReference type="Proteomes" id="UP001153076"/>
    </source>
</evidence>
<evidence type="ECO:0000313" key="5">
    <source>
        <dbReference type="EMBL" id="KAJ8432384.1"/>
    </source>
</evidence>
<reference evidence="5" key="1">
    <citation type="submission" date="2022-04" db="EMBL/GenBank/DDBJ databases">
        <title>Carnegiea gigantea Genome sequencing and assembly v2.</title>
        <authorList>
            <person name="Copetti D."/>
            <person name="Sanderson M.J."/>
            <person name="Burquez A."/>
            <person name="Wojciechowski M.F."/>
        </authorList>
    </citation>
    <scope>NUCLEOTIDE SEQUENCE</scope>
    <source>
        <strain evidence="5">SGP5-SGP5p</strain>
        <tissue evidence="5">Aerial part</tissue>
    </source>
</reference>
<feature type="repeat" description="WD" evidence="3">
    <location>
        <begin position="375"/>
        <end position="414"/>
    </location>
</feature>
<feature type="repeat" description="WD" evidence="3">
    <location>
        <begin position="239"/>
        <end position="280"/>
    </location>
</feature>
<comment type="caution">
    <text evidence="5">The sequence shown here is derived from an EMBL/GenBank/DDBJ whole genome shotgun (WGS) entry which is preliminary data.</text>
</comment>
<keyword evidence="2" id="KW-0677">Repeat</keyword>
<feature type="compositionally biased region" description="Polar residues" evidence="4">
    <location>
        <begin position="75"/>
        <end position="90"/>
    </location>
</feature>
<dbReference type="PANTHER" id="PTHR22844:SF213">
    <property type="entry name" value="OS01G0232200 PROTEIN"/>
    <property type="match status" value="1"/>
</dbReference>
<dbReference type="PRINTS" id="PR00320">
    <property type="entry name" value="GPROTEINBRPT"/>
</dbReference>
<evidence type="ECO:0000256" key="1">
    <source>
        <dbReference type="ARBA" id="ARBA00022574"/>
    </source>
</evidence>
<dbReference type="PROSITE" id="PS50294">
    <property type="entry name" value="WD_REPEATS_REGION"/>
    <property type="match status" value="3"/>
</dbReference>
<dbReference type="EMBL" id="JAKOGI010000609">
    <property type="protein sequence ID" value="KAJ8432384.1"/>
    <property type="molecule type" value="Genomic_DNA"/>
</dbReference>
<dbReference type="CDD" id="cd00200">
    <property type="entry name" value="WD40"/>
    <property type="match status" value="1"/>
</dbReference>
<dbReference type="InterPro" id="IPR001680">
    <property type="entry name" value="WD40_rpt"/>
</dbReference>
<feature type="region of interest" description="Disordered" evidence="4">
    <location>
        <begin position="75"/>
        <end position="94"/>
    </location>
</feature>
<organism evidence="5 6">
    <name type="scientific">Carnegiea gigantea</name>
    <dbReference type="NCBI Taxonomy" id="171969"/>
    <lineage>
        <taxon>Eukaryota</taxon>
        <taxon>Viridiplantae</taxon>
        <taxon>Streptophyta</taxon>
        <taxon>Embryophyta</taxon>
        <taxon>Tracheophyta</taxon>
        <taxon>Spermatophyta</taxon>
        <taxon>Magnoliopsida</taxon>
        <taxon>eudicotyledons</taxon>
        <taxon>Gunneridae</taxon>
        <taxon>Pentapetalae</taxon>
        <taxon>Caryophyllales</taxon>
        <taxon>Cactineae</taxon>
        <taxon>Cactaceae</taxon>
        <taxon>Cactoideae</taxon>
        <taxon>Echinocereeae</taxon>
        <taxon>Carnegiea</taxon>
    </lineage>
</organism>
<dbReference type="AlphaFoldDB" id="A0A9Q1JWS4"/>
<evidence type="ECO:0000256" key="3">
    <source>
        <dbReference type="PROSITE-ProRule" id="PRU00221"/>
    </source>
</evidence>
<sequence>MVPRGRGNAPLISGKIWGFVAFPETMEPRRVAWLASVATDAVALRGRELVNCKPTLCSLFDEKEEISSQSPSFHHLSLKQTPLQNPSSSRNNHHRDDALFTAEASPLAAPPSPGSIWSLSPNPTPAHSSLLYRCVSSLRRDGNIYSIGILRGIVLTGSASSRIRAWQPLDFCEKGYIQASIGGVRTMLTHHDLLFTSHKDHKIRVWTLPPAGKADRWPRKVMTLPRVSPFKLLIYKTNVPQHKDTISCMAYYHAGGILYTGSWDKTVKAWSIRERKCVDSFVAHGDNVNGMAVNQEHGFLFTCSSDGTVKMWRRVYEENLHALTMTLDFQPCPVYALALSTSPSQSILYAGCSDGCINFWEQQRISCRYNHGGFLRGHRFAVLCLAVLENLVISGSEDTTIRIWRREEGSIYHECLAVMEGHRGPVRCLAVCLEMVEIALGFLVYSASLDKTSKVWRVKVLPETKKGGEFDHCKGDGLDDGNSEFVEYDMSPVLSPAWVEKKLQSGSLHISL</sequence>
<dbReference type="InterPro" id="IPR036322">
    <property type="entry name" value="WD40_repeat_dom_sf"/>
</dbReference>
<dbReference type="PROSITE" id="PS50082">
    <property type="entry name" value="WD_REPEATS_2"/>
    <property type="match status" value="3"/>
</dbReference>
<dbReference type="SUPFAM" id="SSF50978">
    <property type="entry name" value="WD40 repeat-like"/>
    <property type="match status" value="1"/>
</dbReference>
<dbReference type="InterPro" id="IPR020472">
    <property type="entry name" value="WD40_PAC1"/>
</dbReference>
<evidence type="ECO:0000256" key="2">
    <source>
        <dbReference type="ARBA" id="ARBA00022737"/>
    </source>
</evidence>
<dbReference type="SMART" id="SM00320">
    <property type="entry name" value="WD40"/>
    <property type="match status" value="7"/>
</dbReference>
<gene>
    <name evidence="5" type="ORF">Cgig2_009986</name>
</gene>
<dbReference type="OrthoDB" id="190105at2759"/>
<dbReference type="InterPro" id="IPR015943">
    <property type="entry name" value="WD40/YVTN_repeat-like_dom_sf"/>
</dbReference>